<dbReference type="STRING" id="1229521.D791_02542"/>
<dbReference type="RefSeq" id="WP_051514469.1">
    <property type="nucleotide sequence ID" value="NZ_AONB01000013.1"/>
</dbReference>
<evidence type="ECO:0000313" key="1">
    <source>
        <dbReference type="EMBL" id="EXJ10477.1"/>
    </source>
</evidence>
<organism evidence="1 2">
    <name type="scientific">Nitrincola nitratireducens</name>
    <dbReference type="NCBI Taxonomy" id="1229521"/>
    <lineage>
        <taxon>Bacteria</taxon>
        <taxon>Pseudomonadati</taxon>
        <taxon>Pseudomonadota</taxon>
        <taxon>Gammaproteobacteria</taxon>
        <taxon>Oceanospirillales</taxon>
        <taxon>Oceanospirillaceae</taxon>
        <taxon>Nitrincola</taxon>
    </lineage>
</organism>
<dbReference type="OrthoDB" id="9154548at2"/>
<proteinExistence type="predicted"/>
<sequence length="324" mass="35778">MSTTNKHGLSRYIPAQIARDVRVRSKFGCVLCRSAIYQYEHISPEFNDAKEHTAVNICLLCGRCHDKVTKGQVSKLSVRNAYENIQRDASAKRPFDDFVLDTQQLTVVLGSSIFHGAKALIEIDGKSALAIEPPEDGAFFPTITGVFSDNKGDELFRIEKNMWSGHPAAWDMTVEGNEITIRSGPKKVAFKLVIDPPSKIIVEHLDMKSGNAYLRLRKGSLEVGRITTYAEYFIGFQHFECAGAEVGVSVDSKKIESPTLRNLKMIGGKGVELEGTGITVGLGAATMTISGLSIEHATKHYTKRLMIPFDGTNREYSEILPPRI</sequence>
<reference evidence="1 2" key="2">
    <citation type="journal article" date="2015" name="Syst. Appl. Microbiol.">
        <title>Nitrincola nitratireducens sp. nov. isolated from a haloalkaline crater lake.</title>
        <authorList>
            <person name="Singh A."/>
            <person name="Vaidya B."/>
            <person name="Tanuku N.R."/>
            <person name="Pinnaka A.K."/>
        </authorList>
    </citation>
    <scope>NUCLEOTIDE SEQUENCE [LARGE SCALE GENOMIC DNA]</scope>
    <source>
        <strain evidence="1 2">AK23</strain>
    </source>
</reference>
<accession>W9V2W2</accession>
<dbReference type="EMBL" id="AONB01000013">
    <property type="protein sequence ID" value="EXJ10477.1"/>
    <property type="molecule type" value="Genomic_DNA"/>
</dbReference>
<keyword evidence="2" id="KW-1185">Reference proteome</keyword>
<gene>
    <name evidence="1" type="ORF">D791_02542</name>
</gene>
<protein>
    <submittedName>
        <fullName evidence="1">Uncharacterized protein</fullName>
    </submittedName>
</protein>
<reference evidence="2" key="1">
    <citation type="submission" date="2012-11" db="EMBL/GenBank/DDBJ databases">
        <authorList>
            <person name="Singh A."/>
            <person name="Pinnaka A.K."/>
            <person name="Vaidya B."/>
        </authorList>
    </citation>
    <scope>NUCLEOTIDE SEQUENCE [LARGE SCALE GENOMIC DNA]</scope>
    <source>
        <strain evidence="2">AK23</strain>
    </source>
</reference>
<dbReference type="AlphaFoldDB" id="W9V2W2"/>
<dbReference type="Proteomes" id="UP000019464">
    <property type="component" value="Unassembled WGS sequence"/>
</dbReference>
<evidence type="ECO:0000313" key="2">
    <source>
        <dbReference type="Proteomes" id="UP000019464"/>
    </source>
</evidence>
<name>W9V2W2_9GAMM</name>
<comment type="caution">
    <text evidence="1">The sequence shown here is derived from an EMBL/GenBank/DDBJ whole genome shotgun (WGS) entry which is preliminary data.</text>
</comment>